<organism evidence="7 8">
    <name type="scientific">Pantoea vagans</name>
    <dbReference type="NCBI Taxonomy" id="470934"/>
    <lineage>
        <taxon>Bacteria</taxon>
        <taxon>Pseudomonadati</taxon>
        <taxon>Pseudomonadota</taxon>
        <taxon>Gammaproteobacteria</taxon>
        <taxon>Enterobacterales</taxon>
        <taxon>Erwiniaceae</taxon>
        <taxon>Pantoea</taxon>
    </lineage>
</organism>
<dbReference type="EMBL" id="RCNL01000002">
    <property type="protein sequence ID" value="TXL79806.1"/>
    <property type="molecule type" value="Genomic_DNA"/>
</dbReference>
<evidence type="ECO:0000256" key="1">
    <source>
        <dbReference type="ARBA" id="ARBA00004496"/>
    </source>
</evidence>
<dbReference type="PANTHER" id="PTHR33164">
    <property type="entry name" value="TRANSCRIPTIONAL REGULATOR, MARR FAMILY"/>
    <property type="match status" value="1"/>
</dbReference>
<keyword evidence="2" id="KW-0963">Cytoplasm</keyword>
<name>A0ABY3LIE2_9GAMM</name>
<dbReference type="InterPro" id="IPR011991">
    <property type="entry name" value="ArsR-like_HTH"/>
</dbReference>
<dbReference type="InterPro" id="IPR036388">
    <property type="entry name" value="WH-like_DNA-bd_sf"/>
</dbReference>
<dbReference type="SMART" id="SM00347">
    <property type="entry name" value="HTH_MARR"/>
    <property type="match status" value="1"/>
</dbReference>
<evidence type="ECO:0000256" key="2">
    <source>
        <dbReference type="ARBA" id="ARBA00022490"/>
    </source>
</evidence>
<evidence type="ECO:0000256" key="4">
    <source>
        <dbReference type="ARBA" id="ARBA00023125"/>
    </source>
</evidence>
<keyword evidence="3" id="KW-0805">Transcription regulation</keyword>
<dbReference type="RefSeq" id="WP_147788764.1">
    <property type="nucleotide sequence ID" value="NZ_RCNL01000002.1"/>
</dbReference>
<keyword evidence="4" id="KW-0238">DNA-binding</keyword>
<keyword evidence="8" id="KW-1185">Reference proteome</keyword>
<reference evidence="7 8" key="1">
    <citation type="submission" date="2018-10" db="EMBL/GenBank/DDBJ databases">
        <title>Draft genome sequence of Pantoea vagans isolated from corpses of the sugarcane aphid Melanaphis sacchari Zehntner.</title>
        <authorList>
            <person name="Toledo E."/>
            <person name="Pena G."/>
            <person name="Lozano L."/>
        </authorList>
    </citation>
    <scope>NUCLEOTIDE SEQUENCE [LARGE SCALE GENOMIC DNA]</scope>
    <source>
        <strain evidence="7 8">ET-90</strain>
    </source>
</reference>
<dbReference type="PROSITE" id="PS50995">
    <property type="entry name" value="HTH_MARR_2"/>
    <property type="match status" value="1"/>
</dbReference>
<dbReference type="InterPro" id="IPR039422">
    <property type="entry name" value="MarR/SlyA-like"/>
</dbReference>
<evidence type="ECO:0000313" key="8">
    <source>
        <dbReference type="Proteomes" id="UP000426772"/>
    </source>
</evidence>
<dbReference type="InterPro" id="IPR055166">
    <property type="entry name" value="Transc_reg_Sar_Rot_HTH"/>
</dbReference>
<dbReference type="CDD" id="cd00090">
    <property type="entry name" value="HTH_ARSR"/>
    <property type="match status" value="1"/>
</dbReference>
<accession>A0ABY3LIE2</accession>
<comment type="caution">
    <text evidence="7">The sequence shown here is derived from an EMBL/GenBank/DDBJ whole genome shotgun (WGS) entry which is preliminary data.</text>
</comment>
<dbReference type="Proteomes" id="UP000426772">
    <property type="component" value="Unassembled WGS sequence"/>
</dbReference>
<evidence type="ECO:0000259" key="6">
    <source>
        <dbReference type="PROSITE" id="PS50995"/>
    </source>
</evidence>
<dbReference type="Pfam" id="PF22381">
    <property type="entry name" value="Staph_reg_Sar_Rot"/>
    <property type="match status" value="1"/>
</dbReference>
<protein>
    <submittedName>
        <fullName evidence="7">MarR family transcriptional regulator</fullName>
    </submittedName>
</protein>
<comment type="subcellular location">
    <subcellularLocation>
        <location evidence="1">Cytoplasm</location>
    </subcellularLocation>
</comment>
<dbReference type="PANTHER" id="PTHR33164:SF5">
    <property type="entry name" value="ORGANIC HYDROPEROXIDE RESISTANCE TRANSCRIPTIONAL REGULATOR"/>
    <property type="match status" value="1"/>
</dbReference>
<dbReference type="InterPro" id="IPR000835">
    <property type="entry name" value="HTH_MarR-typ"/>
</dbReference>
<evidence type="ECO:0000256" key="3">
    <source>
        <dbReference type="ARBA" id="ARBA00023015"/>
    </source>
</evidence>
<evidence type="ECO:0000313" key="7">
    <source>
        <dbReference type="EMBL" id="TXL79806.1"/>
    </source>
</evidence>
<proteinExistence type="predicted"/>
<sequence>MKDETTGSPDAAPETIDQFLCFALYSASLAMTKLYQPRLKPLGLTYPQYLVLLVLWERDGLTVSEVGARVRLDSGTLSQLLKRLEQSGIVSRQRDTQHDERRVLVFLTEQGRRLKVTAAGVPADMVSVMDTACDELSELTARVAALRERLVRARP</sequence>
<dbReference type="SUPFAM" id="SSF46785">
    <property type="entry name" value="Winged helix' DNA-binding domain"/>
    <property type="match status" value="1"/>
</dbReference>
<keyword evidence="5" id="KW-0804">Transcription</keyword>
<feature type="domain" description="HTH marR-type" evidence="6">
    <location>
        <begin position="17"/>
        <end position="155"/>
    </location>
</feature>
<gene>
    <name evidence="7" type="ORF">D9O29_05940</name>
</gene>
<dbReference type="InterPro" id="IPR036390">
    <property type="entry name" value="WH_DNA-bd_sf"/>
</dbReference>
<dbReference type="Gene3D" id="1.10.10.10">
    <property type="entry name" value="Winged helix-like DNA-binding domain superfamily/Winged helix DNA-binding domain"/>
    <property type="match status" value="1"/>
</dbReference>
<evidence type="ECO:0000256" key="5">
    <source>
        <dbReference type="ARBA" id="ARBA00023163"/>
    </source>
</evidence>